<evidence type="ECO:0000256" key="4">
    <source>
        <dbReference type="ARBA" id="ARBA00023002"/>
    </source>
</evidence>
<dbReference type="GO" id="GO:0050660">
    <property type="term" value="F:flavin adenine dinucleotide binding"/>
    <property type="evidence" value="ECO:0007669"/>
    <property type="project" value="InterPro"/>
</dbReference>
<dbReference type="Pfam" id="PF00743">
    <property type="entry name" value="FMO-like"/>
    <property type="match status" value="1"/>
</dbReference>
<evidence type="ECO:0000256" key="2">
    <source>
        <dbReference type="ARBA" id="ARBA00022630"/>
    </source>
</evidence>
<dbReference type="EMBL" id="KQ947420">
    <property type="protein sequence ID" value="KUJ14514.1"/>
    <property type="molecule type" value="Genomic_DNA"/>
</dbReference>
<keyword evidence="2" id="KW-0285">Flavoprotein</keyword>
<evidence type="ECO:0000256" key="3">
    <source>
        <dbReference type="ARBA" id="ARBA00022827"/>
    </source>
</evidence>
<keyword evidence="6" id="KW-1185">Reference proteome</keyword>
<keyword evidence="3" id="KW-0274">FAD</keyword>
<dbReference type="Proteomes" id="UP000070700">
    <property type="component" value="Unassembled WGS sequence"/>
</dbReference>
<accession>A0A194X3B6</accession>
<dbReference type="InParanoid" id="A0A194X3B6"/>
<sequence length="583" mass="66419">MAPARVVTISSGPDPDAIIPASDAHHENEWYNQDFTGYRITEQPLHTKRRLRMICVGAGAAGLQLAYKTERLLENVELQIYEKNHDIGGTWLENRYPGCTCDIPSHSYQFTWEKNPGWSHYYSSAEEIWRYFKHVSTKYDLEKYIRFNSKVKSATWDEDAGVWRLVVVAKDGKEFEDQCEILVNGSGILNSFKYPNIPGIGEYKGKLMHSAAWDKEYDLTGKTVAIIGGGSSAVQIVPNIQPVVGKLIPFLRSSVWITTGFGAKYAGPGGTNFKYTDEQIKDFKTDPAALAKYDREVEGELNKRFTLMHRTSKDQKVSRDLVAEIMKEQLDDDPVLTKKIIPSFDLGCRRMTPGSGYLQSLTKGNVEVVTESVVKFTKNGVVDESGKEHFADVVICATGFDVSFTPHFEVTGRRGANMKEQFGELPKAYLSITAPNFPNMFLFIGPNGPASHSSLLPILEWHTRYLFQMIEKMQTENIKAFEPKQAAVEEFYQHTHELMKRLVWSSACRSWFKQGKIHGPVTAIYPGSRLHYFEMLKNVRYEDYEITYRSKNRFQFMGNGYTQCELSVDGDPVWYFDDPFVRV</sequence>
<dbReference type="PRINTS" id="PR00370">
    <property type="entry name" value="FMOXYGENASE"/>
</dbReference>
<dbReference type="Gene3D" id="3.50.50.60">
    <property type="entry name" value="FAD/NAD(P)-binding domain"/>
    <property type="match status" value="2"/>
</dbReference>
<dbReference type="GeneID" id="28825129"/>
<evidence type="ECO:0000313" key="6">
    <source>
        <dbReference type="Proteomes" id="UP000070700"/>
    </source>
</evidence>
<name>A0A194X3B6_MOLSC</name>
<keyword evidence="4" id="KW-0560">Oxidoreductase</keyword>
<dbReference type="AlphaFoldDB" id="A0A194X3B6"/>
<dbReference type="PANTHER" id="PTHR42877">
    <property type="entry name" value="L-ORNITHINE N(5)-MONOOXYGENASE-RELATED"/>
    <property type="match status" value="1"/>
</dbReference>
<dbReference type="InterPro" id="IPR036188">
    <property type="entry name" value="FAD/NAD-bd_sf"/>
</dbReference>
<organism evidence="5 6">
    <name type="scientific">Mollisia scopiformis</name>
    <name type="common">Conifer needle endophyte fungus</name>
    <name type="synonym">Phialocephala scopiformis</name>
    <dbReference type="NCBI Taxonomy" id="149040"/>
    <lineage>
        <taxon>Eukaryota</taxon>
        <taxon>Fungi</taxon>
        <taxon>Dikarya</taxon>
        <taxon>Ascomycota</taxon>
        <taxon>Pezizomycotina</taxon>
        <taxon>Leotiomycetes</taxon>
        <taxon>Helotiales</taxon>
        <taxon>Mollisiaceae</taxon>
        <taxon>Mollisia</taxon>
    </lineage>
</organism>
<dbReference type="PANTHER" id="PTHR42877:SF7">
    <property type="entry name" value="FLAVIN-BINDING MONOOXYGENASE-RELATED"/>
    <property type="match status" value="1"/>
</dbReference>
<protein>
    <submittedName>
        <fullName evidence="5">Cyclohexanone monooxygenase</fullName>
    </submittedName>
</protein>
<proteinExistence type="inferred from homology"/>
<dbReference type="RefSeq" id="XP_018068869.1">
    <property type="nucleotide sequence ID" value="XM_018215403.1"/>
</dbReference>
<dbReference type="InterPro" id="IPR051209">
    <property type="entry name" value="FAD-bind_Monooxygenase_sf"/>
</dbReference>
<gene>
    <name evidence="5" type="ORF">LY89DRAFT_686974</name>
</gene>
<dbReference type="GO" id="GO:0004499">
    <property type="term" value="F:N,N-dimethylaniline monooxygenase activity"/>
    <property type="evidence" value="ECO:0007669"/>
    <property type="project" value="InterPro"/>
</dbReference>
<keyword evidence="5" id="KW-0503">Monooxygenase</keyword>
<reference evidence="5 6" key="1">
    <citation type="submission" date="2015-10" db="EMBL/GenBank/DDBJ databases">
        <title>Full genome of DAOMC 229536 Phialocephala scopiformis, a fungal endophyte of spruce producing the potent anti-insectan compound rugulosin.</title>
        <authorList>
            <consortium name="DOE Joint Genome Institute"/>
            <person name="Walker A.K."/>
            <person name="Frasz S.L."/>
            <person name="Seifert K.A."/>
            <person name="Miller J.D."/>
            <person name="Mondo S.J."/>
            <person name="Labutti K."/>
            <person name="Lipzen A."/>
            <person name="Dockter R."/>
            <person name="Kennedy M."/>
            <person name="Grigoriev I.V."/>
            <person name="Spatafora J.W."/>
        </authorList>
    </citation>
    <scope>NUCLEOTIDE SEQUENCE [LARGE SCALE GENOMIC DNA]</scope>
    <source>
        <strain evidence="5 6">CBS 120377</strain>
    </source>
</reference>
<comment type="similarity">
    <text evidence="1">Belongs to the FAD-binding monooxygenase family.</text>
</comment>
<evidence type="ECO:0000313" key="5">
    <source>
        <dbReference type="EMBL" id="KUJ14514.1"/>
    </source>
</evidence>
<dbReference type="OrthoDB" id="74360at2759"/>
<dbReference type="InterPro" id="IPR000960">
    <property type="entry name" value="Flavin_mOase"/>
</dbReference>
<dbReference type="SUPFAM" id="SSF51905">
    <property type="entry name" value="FAD/NAD(P)-binding domain"/>
    <property type="match status" value="3"/>
</dbReference>
<dbReference type="GO" id="GO:0050661">
    <property type="term" value="F:NADP binding"/>
    <property type="evidence" value="ECO:0007669"/>
    <property type="project" value="InterPro"/>
</dbReference>
<evidence type="ECO:0000256" key="1">
    <source>
        <dbReference type="ARBA" id="ARBA00010139"/>
    </source>
</evidence>
<dbReference type="InterPro" id="IPR020946">
    <property type="entry name" value="Flavin_mOase-like"/>
</dbReference>
<dbReference type="KEGG" id="psco:LY89DRAFT_686974"/>